<dbReference type="InterPro" id="IPR051797">
    <property type="entry name" value="TrmB-like"/>
</dbReference>
<gene>
    <name evidence="2" type="ORF">A3H70_04000</name>
</gene>
<evidence type="ECO:0000313" key="2">
    <source>
        <dbReference type="EMBL" id="OGY90863.1"/>
    </source>
</evidence>
<protein>
    <recommendedName>
        <fullName evidence="1">Transcription regulator TrmB N-terminal domain-containing protein</fullName>
    </recommendedName>
</protein>
<sequence>MFEKTLKKLGLQEKEVRVYLSLLKLGSAPVRKIAEEAELNRSTAHDILNKLIAEGLASFLDKTKHRYFTAEPPEHILSALKIRKDRLEETEREIQKILPELKSLYEKSESRPKARYFEGEVGLRSILKDVLNSVSRTVEKQYYVFSSSTIRETVHRAFPGYNQERTKLGISVKTISIGPGGGLHGLDERKWLSEKEGSPTYTLIYANKVALISLENSHPIGVVIEDKNTYQTQVMIFKALWEKL</sequence>
<feature type="domain" description="Transcription regulator TrmB N-terminal" evidence="1">
    <location>
        <begin position="6"/>
        <end position="72"/>
    </location>
</feature>
<organism evidence="2 3">
    <name type="scientific">Candidatus Komeilibacteria bacterium RIFCSPLOWO2_02_FULL_48_11</name>
    <dbReference type="NCBI Taxonomy" id="1798553"/>
    <lineage>
        <taxon>Bacteria</taxon>
        <taxon>Candidatus Komeiliibacteriota</taxon>
    </lineage>
</organism>
<name>A0A1G2BP14_9BACT</name>
<dbReference type="InterPro" id="IPR036388">
    <property type="entry name" value="WH-like_DNA-bd_sf"/>
</dbReference>
<dbReference type="Proteomes" id="UP000178109">
    <property type="component" value="Unassembled WGS sequence"/>
</dbReference>
<dbReference type="InterPro" id="IPR002831">
    <property type="entry name" value="Tscrpt_reg_TrmB_N"/>
</dbReference>
<proteinExistence type="predicted"/>
<reference evidence="2 3" key="1">
    <citation type="journal article" date="2016" name="Nat. Commun.">
        <title>Thousands of microbial genomes shed light on interconnected biogeochemical processes in an aquifer system.</title>
        <authorList>
            <person name="Anantharaman K."/>
            <person name="Brown C.T."/>
            <person name="Hug L.A."/>
            <person name="Sharon I."/>
            <person name="Castelle C.J."/>
            <person name="Probst A.J."/>
            <person name="Thomas B.C."/>
            <person name="Singh A."/>
            <person name="Wilkins M.J."/>
            <person name="Karaoz U."/>
            <person name="Brodie E.L."/>
            <person name="Williams K.H."/>
            <person name="Hubbard S.S."/>
            <person name="Banfield J.F."/>
        </authorList>
    </citation>
    <scope>NUCLEOTIDE SEQUENCE [LARGE SCALE GENOMIC DNA]</scope>
</reference>
<dbReference type="Pfam" id="PF01978">
    <property type="entry name" value="TrmB"/>
    <property type="match status" value="1"/>
</dbReference>
<dbReference type="PANTHER" id="PTHR34293">
    <property type="entry name" value="HTH-TYPE TRANSCRIPTIONAL REGULATOR TRMBL2"/>
    <property type="match status" value="1"/>
</dbReference>
<dbReference type="InterPro" id="IPR036390">
    <property type="entry name" value="WH_DNA-bd_sf"/>
</dbReference>
<evidence type="ECO:0000259" key="1">
    <source>
        <dbReference type="Pfam" id="PF01978"/>
    </source>
</evidence>
<dbReference type="EMBL" id="MHKO01000059">
    <property type="protein sequence ID" value="OGY90863.1"/>
    <property type="molecule type" value="Genomic_DNA"/>
</dbReference>
<evidence type="ECO:0000313" key="3">
    <source>
        <dbReference type="Proteomes" id="UP000178109"/>
    </source>
</evidence>
<dbReference type="AlphaFoldDB" id="A0A1G2BP14"/>
<dbReference type="PANTHER" id="PTHR34293:SF1">
    <property type="entry name" value="HTH-TYPE TRANSCRIPTIONAL REGULATOR TRMBL2"/>
    <property type="match status" value="1"/>
</dbReference>
<dbReference type="STRING" id="1798553.A3H70_04000"/>
<accession>A0A1G2BP14</accession>
<dbReference type="Gene3D" id="1.10.10.10">
    <property type="entry name" value="Winged helix-like DNA-binding domain superfamily/Winged helix DNA-binding domain"/>
    <property type="match status" value="1"/>
</dbReference>
<comment type="caution">
    <text evidence="2">The sequence shown here is derived from an EMBL/GenBank/DDBJ whole genome shotgun (WGS) entry which is preliminary data.</text>
</comment>
<dbReference type="SUPFAM" id="SSF46785">
    <property type="entry name" value="Winged helix' DNA-binding domain"/>
    <property type="match status" value="1"/>
</dbReference>